<organism evidence="3 4">
    <name type="scientific">Stylosanthes scabra</name>
    <dbReference type="NCBI Taxonomy" id="79078"/>
    <lineage>
        <taxon>Eukaryota</taxon>
        <taxon>Viridiplantae</taxon>
        <taxon>Streptophyta</taxon>
        <taxon>Embryophyta</taxon>
        <taxon>Tracheophyta</taxon>
        <taxon>Spermatophyta</taxon>
        <taxon>Magnoliopsida</taxon>
        <taxon>eudicotyledons</taxon>
        <taxon>Gunneridae</taxon>
        <taxon>Pentapetalae</taxon>
        <taxon>rosids</taxon>
        <taxon>fabids</taxon>
        <taxon>Fabales</taxon>
        <taxon>Fabaceae</taxon>
        <taxon>Papilionoideae</taxon>
        <taxon>50 kb inversion clade</taxon>
        <taxon>dalbergioids sensu lato</taxon>
        <taxon>Dalbergieae</taxon>
        <taxon>Pterocarpus clade</taxon>
        <taxon>Stylosanthes</taxon>
    </lineage>
</organism>
<gene>
    <name evidence="3" type="ORF">PIB30_093979</name>
</gene>
<proteinExistence type="predicted"/>
<dbReference type="InterPro" id="IPR003871">
    <property type="entry name" value="RFA1B/D_OB_1st"/>
</dbReference>
<feature type="domain" description="Replication protein A 70 kDa DNA-binding subunit B/D first OB fold" evidence="1">
    <location>
        <begin position="50"/>
        <end position="115"/>
    </location>
</feature>
<evidence type="ECO:0000259" key="1">
    <source>
        <dbReference type="Pfam" id="PF02721"/>
    </source>
</evidence>
<evidence type="ECO:0000313" key="4">
    <source>
        <dbReference type="Proteomes" id="UP001341840"/>
    </source>
</evidence>
<dbReference type="Proteomes" id="UP001341840">
    <property type="component" value="Unassembled WGS sequence"/>
</dbReference>
<dbReference type="EMBL" id="JASCZI010062456">
    <property type="protein sequence ID" value="MED6140517.1"/>
    <property type="molecule type" value="Genomic_DNA"/>
</dbReference>
<keyword evidence="4" id="KW-1185">Reference proteome</keyword>
<evidence type="ECO:0000313" key="3">
    <source>
        <dbReference type="EMBL" id="MED6140517.1"/>
    </source>
</evidence>
<dbReference type="Gene3D" id="2.40.50.140">
    <property type="entry name" value="Nucleic acid-binding proteins"/>
    <property type="match status" value="2"/>
</dbReference>
<dbReference type="SUPFAM" id="SSF50249">
    <property type="entry name" value="Nucleic acid-binding proteins"/>
    <property type="match status" value="2"/>
</dbReference>
<protein>
    <submittedName>
        <fullName evidence="3">Uncharacterized protein</fullName>
    </submittedName>
</protein>
<dbReference type="PANTHER" id="PTHR47165">
    <property type="entry name" value="OS03G0429900 PROTEIN"/>
    <property type="match status" value="1"/>
</dbReference>
<sequence length="382" mass="43669">MARSTLSLLIPSESKLSLTPWNEHRKIIVRVSRLLTLVDPSSEIGELAFLQGLLVDESFTITQFSVERDNVQHFLDILKEGATYSISRFIVVPNVGTSKVSQHRYNLFFGLDTEVLLLPNVIIPRSPLTLKVIDKVVQMKQDLPYVIDIMGFFISVAEHPQIEDHHGIKHKLVVVKLYSNGVSIKNGSVVASLDDEFLQLSQNRTISEIKQNDEEGFFNVVGLITRIQNKYDWWYYSCPYGYPIQLSNSQFSCGKCGKNIENVVKNFKVILAVEDVTGTSEFTLYEHSAEMLFNLKIENVLTEFESKYSGGNLTLYLDFFNNYIGREVLFKIECKRTAYVPYTDGFKVLSCCCDDRIIQKFKNDLTSARIMQPIVFPQLLRI</sequence>
<accession>A0ABU6SVW1</accession>
<dbReference type="InterPro" id="IPR013955">
    <property type="entry name" value="Rep_factor-A_C"/>
</dbReference>
<dbReference type="Pfam" id="PF08646">
    <property type="entry name" value="Rep_fac-A_C"/>
    <property type="match status" value="1"/>
</dbReference>
<dbReference type="InterPro" id="IPR012340">
    <property type="entry name" value="NA-bd_OB-fold"/>
</dbReference>
<name>A0ABU6SVW1_9FABA</name>
<reference evidence="3 4" key="1">
    <citation type="journal article" date="2023" name="Plants (Basel)">
        <title>Bridging the Gap: Combining Genomics and Transcriptomics Approaches to Understand Stylosanthes scabra, an Orphan Legume from the Brazilian Caatinga.</title>
        <authorList>
            <person name="Ferreira-Neto J.R.C."/>
            <person name="da Silva M.D."/>
            <person name="Binneck E."/>
            <person name="de Melo N.F."/>
            <person name="da Silva R.H."/>
            <person name="de Melo A.L.T.M."/>
            <person name="Pandolfi V."/>
            <person name="Bustamante F.O."/>
            <person name="Brasileiro-Vidal A.C."/>
            <person name="Benko-Iseppon A.M."/>
        </authorList>
    </citation>
    <scope>NUCLEOTIDE SEQUENCE [LARGE SCALE GENOMIC DNA]</scope>
    <source>
        <tissue evidence="3">Leaves</tissue>
    </source>
</reference>
<feature type="domain" description="Replication factor A C-terminal" evidence="2">
    <location>
        <begin position="217"/>
        <end position="339"/>
    </location>
</feature>
<evidence type="ECO:0000259" key="2">
    <source>
        <dbReference type="Pfam" id="PF08646"/>
    </source>
</evidence>
<dbReference type="Pfam" id="PF02721">
    <property type="entry name" value="DUF223"/>
    <property type="match status" value="1"/>
</dbReference>
<dbReference type="PANTHER" id="PTHR47165:SF4">
    <property type="entry name" value="OS03G0429900 PROTEIN"/>
    <property type="match status" value="1"/>
</dbReference>
<comment type="caution">
    <text evidence="3">The sequence shown here is derived from an EMBL/GenBank/DDBJ whole genome shotgun (WGS) entry which is preliminary data.</text>
</comment>